<keyword evidence="3" id="KW-1185">Reference proteome</keyword>
<reference evidence="2 3" key="1">
    <citation type="submission" date="2014-09" db="EMBL/GenBank/DDBJ databases">
        <authorList>
            <person name="Magalhaes I.L.F."/>
            <person name="Oliveira U."/>
            <person name="Santos F.R."/>
            <person name="Vidigal T.H.D.A."/>
            <person name="Brescovit A.D."/>
            <person name="Santos A.J."/>
        </authorList>
    </citation>
    <scope>NUCLEOTIDE SEQUENCE [LARGE SCALE GENOMIC DNA]</scope>
</reference>
<dbReference type="InterPro" id="IPR011009">
    <property type="entry name" value="Kinase-like_dom_sf"/>
</dbReference>
<organism evidence="2 3">
    <name type="scientific">Ceraceosorus bombacis</name>
    <dbReference type="NCBI Taxonomy" id="401625"/>
    <lineage>
        <taxon>Eukaryota</taxon>
        <taxon>Fungi</taxon>
        <taxon>Dikarya</taxon>
        <taxon>Basidiomycota</taxon>
        <taxon>Ustilaginomycotina</taxon>
        <taxon>Exobasidiomycetes</taxon>
        <taxon>Ceraceosorales</taxon>
        <taxon>Ceraceosoraceae</taxon>
        <taxon>Ceraceosorus</taxon>
    </lineage>
</organism>
<dbReference type="Gene3D" id="3.90.1200.10">
    <property type="match status" value="1"/>
</dbReference>
<dbReference type="AlphaFoldDB" id="A0A0P1B7Q3"/>
<sequence>MKRDSDRASDLVEKLTGERPRHCARLKTLWAGYGTIYSVTLKRGPSLILKHIDPPDISGEDHDESDARKLLSYAVEEHFYSRLSNTLPAQCPVPKYIASCKDGERGLALLMQNVKQGYPILAEARGELTEEQTMQAIHWLARFHQHFEDYQDAEPCPTPAAASQWSGGGVWKRGGYSYLSTRLEELAAIPASSEWAVFRNTGLAQALDNFLSAPDQVGRTLLHGDVKAANLAFKHPKDAAQDPSGGVLAYDFQYTGFSLGVTDLAKFLQSSVPSELLSPDNEERVLRKYHELRGGEAWLRWQLFWEQWEVAILDWARFMAGWGWWGNERWLKQRARDLLRRPGWQAAFLNKWAS</sequence>
<dbReference type="EMBL" id="CCYA01000065">
    <property type="protein sequence ID" value="CEH11719.1"/>
    <property type="molecule type" value="Genomic_DNA"/>
</dbReference>
<dbReference type="Proteomes" id="UP000054845">
    <property type="component" value="Unassembled WGS sequence"/>
</dbReference>
<evidence type="ECO:0000313" key="3">
    <source>
        <dbReference type="Proteomes" id="UP000054845"/>
    </source>
</evidence>
<protein>
    <submittedName>
        <fullName evidence="2">UNCHARACTERIZED</fullName>
    </submittedName>
</protein>
<dbReference type="Pfam" id="PF01636">
    <property type="entry name" value="APH"/>
    <property type="match status" value="1"/>
</dbReference>
<evidence type="ECO:0000313" key="2">
    <source>
        <dbReference type="EMBL" id="CEH11719.1"/>
    </source>
</evidence>
<proteinExistence type="predicted"/>
<dbReference type="STRING" id="401625.A0A0P1B7Q3"/>
<dbReference type="OrthoDB" id="411145at2759"/>
<accession>A0A0P1B7Q3</accession>
<dbReference type="SUPFAM" id="SSF56112">
    <property type="entry name" value="Protein kinase-like (PK-like)"/>
    <property type="match status" value="1"/>
</dbReference>
<dbReference type="InterPro" id="IPR002575">
    <property type="entry name" value="Aminoglycoside_PTrfase"/>
</dbReference>
<feature type="domain" description="Aminoglycoside phosphotransferase" evidence="1">
    <location>
        <begin position="37"/>
        <end position="277"/>
    </location>
</feature>
<name>A0A0P1B7Q3_9BASI</name>
<evidence type="ECO:0000259" key="1">
    <source>
        <dbReference type="Pfam" id="PF01636"/>
    </source>
</evidence>